<dbReference type="CDD" id="cd24152">
    <property type="entry name" value="ASKHA_NBD_ROK-like"/>
    <property type="match status" value="1"/>
</dbReference>
<dbReference type="EMBL" id="JANJZL010000006">
    <property type="protein sequence ID" value="MCR2044423.1"/>
    <property type="molecule type" value="Genomic_DNA"/>
</dbReference>
<evidence type="ECO:0000313" key="2">
    <source>
        <dbReference type="EMBL" id="MCR2044423.1"/>
    </source>
</evidence>
<gene>
    <name evidence="2" type="ORF">NSA23_09890</name>
</gene>
<evidence type="ECO:0000313" key="3">
    <source>
        <dbReference type="Proteomes" id="UP001142078"/>
    </source>
</evidence>
<dbReference type="PANTHER" id="PTHR18964:SF170">
    <property type="entry name" value="SUGAR KINASE"/>
    <property type="match status" value="1"/>
</dbReference>
<dbReference type="SUPFAM" id="SSF53067">
    <property type="entry name" value="Actin-like ATPase domain"/>
    <property type="match status" value="1"/>
</dbReference>
<comment type="similarity">
    <text evidence="1">Belongs to the ROK (NagC/XylR) family.</text>
</comment>
<keyword evidence="3" id="KW-1185">Reference proteome</keyword>
<organism evidence="2 3">
    <name type="scientific">Anaerosalibacter massiliensis</name>
    <dbReference type="NCBI Taxonomy" id="1347392"/>
    <lineage>
        <taxon>Bacteria</taxon>
        <taxon>Bacillati</taxon>
        <taxon>Bacillota</taxon>
        <taxon>Tissierellia</taxon>
        <taxon>Tissierellales</taxon>
        <taxon>Sporanaerobacteraceae</taxon>
        <taxon>Anaerosalibacter</taxon>
    </lineage>
</organism>
<dbReference type="Gene3D" id="3.30.420.40">
    <property type="match status" value="2"/>
</dbReference>
<dbReference type="Proteomes" id="UP001142078">
    <property type="component" value="Unassembled WGS sequence"/>
</dbReference>
<dbReference type="InterPro" id="IPR000600">
    <property type="entry name" value="ROK"/>
</dbReference>
<protein>
    <submittedName>
        <fullName evidence="2">ROK family protein</fullName>
    </submittedName>
</protein>
<dbReference type="OrthoDB" id="9795247at2"/>
<dbReference type="Pfam" id="PF00480">
    <property type="entry name" value="ROK"/>
    <property type="match status" value="1"/>
</dbReference>
<accession>A0A9X2MJ12</accession>
<name>A0A9X2MJ12_9FIRM</name>
<comment type="caution">
    <text evidence="2">The sequence shown here is derived from an EMBL/GenBank/DDBJ whole genome shotgun (WGS) entry which is preliminary data.</text>
</comment>
<reference evidence="2" key="1">
    <citation type="submission" date="2022-07" db="EMBL/GenBank/DDBJ databases">
        <title>Enhanced cultured diversity of the mouse gut microbiota enables custom-made synthetic communities.</title>
        <authorList>
            <person name="Afrizal A."/>
        </authorList>
    </citation>
    <scope>NUCLEOTIDE SEQUENCE</scope>
    <source>
        <strain evidence="2">DSM 29482</strain>
    </source>
</reference>
<sequence>MDKKIITFDIGGTNIKYGMADKKGNICYKGKYPTPKKLDDFLNSIKKVVDSLKIKIDESKIDGIAMSVPGAVNNNTGIIEGASAVPYIHHCNMRELITKTTGFKVSFENDANCAALAEVWKGSGKDVNDALFVICGTGIGGSIIKNKKIHTGKNLYGGEFGYMIMDRDFETGKFKNWSETSSTSSIVRNAARLMGISPRDLNGVRVFQLAEEGNKYCIKAIETFYQNFATGLYTLQYIYDPEVIIIGGAISEREDLIDKINEKLEFLKAHIDITTILPTIKKCEYGNDANLIGAVYNYILN</sequence>
<dbReference type="RefSeq" id="WP_042683436.1">
    <property type="nucleotide sequence ID" value="NZ_CABKTM010000075.1"/>
</dbReference>
<evidence type="ECO:0000256" key="1">
    <source>
        <dbReference type="ARBA" id="ARBA00006479"/>
    </source>
</evidence>
<dbReference type="PANTHER" id="PTHR18964">
    <property type="entry name" value="ROK (REPRESSOR, ORF, KINASE) FAMILY"/>
    <property type="match status" value="1"/>
</dbReference>
<proteinExistence type="inferred from homology"/>
<dbReference type="AlphaFoldDB" id="A0A9X2MJ12"/>
<dbReference type="InterPro" id="IPR043129">
    <property type="entry name" value="ATPase_NBD"/>
</dbReference>